<dbReference type="Gene3D" id="2.70.98.20">
    <property type="entry name" value="Copper amine oxidase, catalytic domain"/>
    <property type="match status" value="1"/>
</dbReference>
<dbReference type="KEGG" id="moc:BB934_37575"/>
<evidence type="ECO:0000313" key="1">
    <source>
        <dbReference type="EMBL" id="ANY83984.1"/>
    </source>
</evidence>
<dbReference type="GO" id="GO:0005507">
    <property type="term" value="F:copper ion binding"/>
    <property type="evidence" value="ECO:0007669"/>
    <property type="project" value="InterPro"/>
</dbReference>
<dbReference type="InterPro" id="IPR036460">
    <property type="entry name" value="Cu_amine_oxidase_C_sf"/>
</dbReference>
<dbReference type="GO" id="GO:0009308">
    <property type="term" value="P:amine metabolic process"/>
    <property type="evidence" value="ECO:0007669"/>
    <property type="project" value="InterPro"/>
</dbReference>
<dbReference type="AlphaFoldDB" id="A0A1B2EVL6"/>
<accession>A0A1B2EVL6</accession>
<geneLocation type="plasmid" evidence="1">
    <name>unnamed2</name>
</geneLocation>
<reference evidence="1" key="1">
    <citation type="submission" date="2016-07" db="EMBL/GenBank/DDBJ databases">
        <title>Microvirga ossetica sp. nov. a new species of rhizobia isolated from root nodules of the legume species Vicia alpestris Steven originated from North Ossetia region in the Caucasus.</title>
        <authorList>
            <person name="Safronova V.I."/>
            <person name="Kuznetsova I.G."/>
            <person name="Sazanova A.L."/>
            <person name="Belimov A."/>
            <person name="Andronov E."/>
            <person name="Osledkin Y.S."/>
            <person name="Onishchuk O.P."/>
            <person name="Kurchak O.N."/>
            <person name="Shaposhnikov A.I."/>
            <person name="Willems A."/>
            <person name="Tikhonovich I.A."/>
        </authorList>
    </citation>
    <scope>NUCLEOTIDE SEQUENCE [LARGE SCALE GENOMIC DNA]</scope>
    <source>
        <strain evidence="1">V5/3M</strain>
        <plasmid evidence="1">unnamed2</plasmid>
    </source>
</reference>
<protein>
    <submittedName>
        <fullName evidence="1">Uncharacterized protein</fullName>
    </submittedName>
</protein>
<proteinExistence type="predicted"/>
<dbReference type="GO" id="GO:0008131">
    <property type="term" value="F:primary methylamine oxidase activity"/>
    <property type="evidence" value="ECO:0007669"/>
    <property type="project" value="InterPro"/>
</dbReference>
<keyword evidence="1" id="KW-0614">Plasmid</keyword>
<organism evidence="1">
    <name type="scientific">Microvirga ossetica</name>
    <dbReference type="NCBI Taxonomy" id="1882682"/>
    <lineage>
        <taxon>Bacteria</taxon>
        <taxon>Pseudomonadati</taxon>
        <taxon>Pseudomonadota</taxon>
        <taxon>Alphaproteobacteria</taxon>
        <taxon>Hyphomicrobiales</taxon>
        <taxon>Methylobacteriaceae</taxon>
        <taxon>Microvirga</taxon>
    </lineage>
</organism>
<gene>
    <name evidence="1" type="ORF">BB934_37575</name>
</gene>
<name>A0A1B2EVL6_9HYPH</name>
<dbReference type="EMBL" id="CP016619">
    <property type="protein sequence ID" value="ANY83984.1"/>
    <property type="molecule type" value="Genomic_DNA"/>
</dbReference>
<dbReference type="GO" id="GO:0048038">
    <property type="term" value="F:quinone binding"/>
    <property type="evidence" value="ECO:0007669"/>
    <property type="project" value="InterPro"/>
</dbReference>
<sequence>MSLLNGTYKGVHIIGKFSLPVIRVKYEKDGGPGDAGSVAGGLAGAGAGAAAGGSVGGPVGAVVGAVVGFFAGRETEFGLGAGPYSDQIYWAPAHQEFPFVGDRNKYGLVKNEHTNNEYVGLTEFSQDNVSWIRMNVYARIGAYHILHEWFLSRDGAVMSRVGSKGVAINMNHSHHPYWRLDFDIDGPENNRVYVVSNDDWLFYSNEVNDTKNMARNKKWVVRNELTRNQAWIFPVSDAGADGFATMDVAVRRYHKSEESTPWPFAKGELGFNDNESVANADIVFWYVGHMYHEVGHHDNSFHFADLKIQVDLESWRVIGASGPLCYYPINHQLEFCRVRRDGRVWLHWKDNNGPWHLPVPLTEAQFARHGGRIVLAFYPINNQLEALTVAENGAVHVLWKANNAPWQGPVQLTQPEFVPGGGITLSYYPLNNQLEALMVDKDGQVNILWKAQNGPWQGPVPFTQSEFPPGGSITSTFYPINNQLEALTIGNDGRVRILWKANNEPWQGPVAISPANFPPGGGITSAFYPINNQLEALTIDKNGQVNVLWKAQNGPWQGPVPLTQPDYPPGGQIALAFYPLNNQFEALTIANDGRVHLLWKANNEPWKGPVAISPPGFPPGGQIASAFYPLNNQLEAVTIGNDEKVYVLWKANNEPWKGPVPIEP</sequence>
<dbReference type="SUPFAM" id="SSF89372">
    <property type="entry name" value="Fucose-specific lectin"/>
    <property type="match status" value="2"/>
</dbReference>
<dbReference type="Gene3D" id="2.120.10.70">
    <property type="entry name" value="Fucose-specific lectin"/>
    <property type="match status" value="1"/>
</dbReference>
<dbReference type="SUPFAM" id="SSF49998">
    <property type="entry name" value="Amine oxidase catalytic domain"/>
    <property type="match status" value="1"/>
</dbReference>